<keyword evidence="1" id="KW-0812">Transmembrane</keyword>
<evidence type="ECO:0000256" key="1">
    <source>
        <dbReference type="SAM" id="Phobius"/>
    </source>
</evidence>
<keyword evidence="1" id="KW-0472">Membrane</keyword>
<feature type="transmembrane region" description="Helical" evidence="1">
    <location>
        <begin position="35"/>
        <end position="57"/>
    </location>
</feature>
<dbReference type="Proteomes" id="UP000505325">
    <property type="component" value="Chromosome"/>
</dbReference>
<keyword evidence="3" id="KW-1185">Reference proteome</keyword>
<evidence type="ECO:0000313" key="3">
    <source>
        <dbReference type="Proteomes" id="UP000505325"/>
    </source>
</evidence>
<sequence>MNQDEGLTVALSPVQMTAILRRKNVSSGETMSNRLWGGLGVIGGVVEIFGAGILCIVPEPTMITKAGCVVVGAHSLDTLNTAFQQVLTGRKTDTATARLAEIAAAKSEVLSMKRLQLENALKYMQPGSRIRLDQRFYFSTGRYVDKGNPMVKKLTQ</sequence>
<reference evidence="2 3" key="1">
    <citation type="submission" date="2020-06" db="EMBL/GenBank/DDBJ databases">
        <title>Genome sequence of Paramixta manurensis strain PD-1.</title>
        <authorList>
            <person name="Lee C.W."/>
            <person name="Kim J."/>
        </authorList>
    </citation>
    <scope>NUCLEOTIDE SEQUENCE [LARGE SCALE GENOMIC DNA]</scope>
    <source>
        <strain evidence="2 3">PD-1</strain>
    </source>
</reference>
<dbReference type="EMBL" id="CP054212">
    <property type="protein sequence ID" value="QKJ87981.1"/>
    <property type="molecule type" value="Genomic_DNA"/>
</dbReference>
<gene>
    <name evidence="2" type="ORF">PMPD1_3048</name>
</gene>
<protein>
    <submittedName>
        <fullName evidence="2">Uncharacterized protein</fullName>
    </submittedName>
</protein>
<accession>A0A6M8UGE6</accession>
<dbReference type="RefSeq" id="WP_354292647.1">
    <property type="nucleotide sequence ID" value="NZ_CP054212.1"/>
</dbReference>
<proteinExistence type="predicted"/>
<dbReference type="KEGG" id="pmak:PMPD1_3048"/>
<evidence type="ECO:0000313" key="2">
    <source>
        <dbReference type="EMBL" id="QKJ87981.1"/>
    </source>
</evidence>
<dbReference type="AlphaFoldDB" id="A0A6M8UGE6"/>
<organism evidence="2 3">
    <name type="scientific">Paramixta manurensis</name>
    <dbReference type="NCBI Taxonomy" id="2740817"/>
    <lineage>
        <taxon>Bacteria</taxon>
        <taxon>Pseudomonadati</taxon>
        <taxon>Pseudomonadota</taxon>
        <taxon>Gammaproteobacteria</taxon>
        <taxon>Enterobacterales</taxon>
        <taxon>Erwiniaceae</taxon>
        <taxon>Paramixta</taxon>
    </lineage>
</organism>
<name>A0A6M8UGE6_9GAMM</name>
<keyword evidence="1" id="KW-1133">Transmembrane helix</keyword>